<dbReference type="Proteomes" id="UP001237642">
    <property type="component" value="Unassembled WGS sequence"/>
</dbReference>
<feature type="compositionally biased region" description="Basic and acidic residues" evidence="5">
    <location>
        <begin position="110"/>
        <end position="119"/>
    </location>
</feature>
<evidence type="ECO:0000256" key="1">
    <source>
        <dbReference type="ARBA" id="ARBA00004141"/>
    </source>
</evidence>
<dbReference type="PANTHER" id="PTHR43427:SF3">
    <property type="entry name" value="CHLORIDE CHANNEL PROTEIN CLC-F"/>
    <property type="match status" value="1"/>
</dbReference>
<dbReference type="InterPro" id="IPR001807">
    <property type="entry name" value="ClC"/>
</dbReference>
<dbReference type="InterPro" id="IPR050368">
    <property type="entry name" value="ClC-type_chloride_channel"/>
</dbReference>
<keyword evidence="7" id="KW-1185">Reference proteome</keyword>
<keyword evidence="4" id="KW-0472">Membrane</keyword>
<dbReference type="Pfam" id="PF00654">
    <property type="entry name" value="Voltage_CLC"/>
    <property type="match status" value="1"/>
</dbReference>
<dbReference type="GO" id="GO:0009507">
    <property type="term" value="C:chloroplast"/>
    <property type="evidence" value="ECO:0007669"/>
    <property type="project" value="TreeGrafter"/>
</dbReference>
<comment type="caution">
    <text evidence="6">The sequence shown here is derived from an EMBL/GenBank/DDBJ whole genome shotgun (WGS) entry which is preliminary data.</text>
</comment>
<dbReference type="PANTHER" id="PTHR43427">
    <property type="entry name" value="CHLORIDE CHANNEL PROTEIN CLC-E"/>
    <property type="match status" value="1"/>
</dbReference>
<sequence>MIGAVVRAVFGAFAGQLINSEIQGNAAVAEPQAYALVGMAGTLASVYSVPLTSVLLLYELTKDYRILLPLMNAARSDSEVIITIKTIDIKNAIGYLRRYLRVEEEKKEVVAKPVREPGKTTEAASVKPPKAEECDEGEDEDGDLKGVL</sequence>
<dbReference type="Gene3D" id="1.10.3080.10">
    <property type="entry name" value="Clc chloride channel"/>
    <property type="match status" value="1"/>
</dbReference>
<feature type="region of interest" description="Disordered" evidence="5">
    <location>
        <begin position="110"/>
        <end position="148"/>
    </location>
</feature>
<proteinExistence type="predicted"/>
<name>A0AAD8H550_9APIA</name>
<evidence type="ECO:0000256" key="5">
    <source>
        <dbReference type="SAM" id="MobiDB-lite"/>
    </source>
</evidence>
<dbReference type="GO" id="GO:0005794">
    <property type="term" value="C:Golgi apparatus"/>
    <property type="evidence" value="ECO:0007669"/>
    <property type="project" value="TreeGrafter"/>
</dbReference>
<evidence type="ECO:0000313" key="7">
    <source>
        <dbReference type="Proteomes" id="UP001237642"/>
    </source>
</evidence>
<protein>
    <submittedName>
        <fullName evidence="6">Uncharacterized protein</fullName>
    </submittedName>
</protein>
<feature type="compositionally biased region" description="Acidic residues" evidence="5">
    <location>
        <begin position="133"/>
        <end position="142"/>
    </location>
</feature>
<reference evidence="6" key="1">
    <citation type="submission" date="2023-02" db="EMBL/GenBank/DDBJ databases">
        <title>Genome of toxic invasive species Heracleum sosnowskyi carries increased number of genes despite the absence of recent whole-genome duplications.</title>
        <authorList>
            <person name="Schelkunov M."/>
            <person name="Shtratnikova V."/>
            <person name="Makarenko M."/>
            <person name="Klepikova A."/>
            <person name="Omelchenko D."/>
            <person name="Novikova G."/>
            <person name="Obukhova E."/>
            <person name="Bogdanov V."/>
            <person name="Penin A."/>
            <person name="Logacheva M."/>
        </authorList>
    </citation>
    <scope>NUCLEOTIDE SEQUENCE</scope>
    <source>
        <strain evidence="6">Hsosn_3</strain>
        <tissue evidence="6">Leaf</tissue>
    </source>
</reference>
<evidence type="ECO:0000256" key="4">
    <source>
        <dbReference type="ARBA" id="ARBA00023136"/>
    </source>
</evidence>
<dbReference type="GO" id="GO:0015108">
    <property type="term" value="F:chloride transmembrane transporter activity"/>
    <property type="evidence" value="ECO:0007669"/>
    <property type="project" value="InterPro"/>
</dbReference>
<dbReference type="EMBL" id="JAUIZM010000010">
    <property type="protein sequence ID" value="KAK1360531.1"/>
    <property type="molecule type" value="Genomic_DNA"/>
</dbReference>
<gene>
    <name evidence="6" type="ORF">POM88_045005</name>
</gene>
<keyword evidence="3" id="KW-1133">Transmembrane helix</keyword>
<dbReference type="AlphaFoldDB" id="A0AAD8H550"/>
<accession>A0AAD8H550</accession>
<dbReference type="SUPFAM" id="SSF81340">
    <property type="entry name" value="Clc chloride channel"/>
    <property type="match status" value="1"/>
</dbReference>
<evidence type="ECO:0000256" key="3">
    <source>
        <dbReference type="ARBA" id="ARBA00022989"/>
    </source>
</evidence>
<keyword evidence="2" id="KW-0812">Transmembrane</keyword>
<comment type="subcellular location">
    <subcellularLocation>
        <location evidence="1">Membrane</location>
        <topology evidence="1">Multi-pass membrane protein</topology>
    </subcellularLocation>
</comment>
<reference evidence="6" key="2">
    <citation type="submission" date="2023-05" db="EMBL/GenBank/DDBJ databases">
        <authorList>
            <person name="Schelkunov M.I."/>
        </authorList>
    </citation>
    <scope>NUCLEOTIDE SEQUENCE</scope>
    <source>
        <strain evidence="6">Hsosn_3</strain>
        <tissue evidence="6">Leaf</tissue>
    </source>
</reference>
<evidence type="ECO:0000256" key="2">
    <source>
        <dbReference type="ARBA" id="ARBA00022692"/>
    </source>
</evidence>
<evidence type="ECO:0000313" key="6">
    <source>
        <dbReference type="EMBL" id="KAK1360531.1"/>
    </source>
</evidence>
<organism evidence="6 7">
    <name type="scientific">Heracleum sosnowskyi</name>
    <dbReference type="NCBI Taxonomy" id="360622"/>
    <lineage>
        <taxon>Eukaryota</taxon>
        <taxon>Viridiplantae</taxon>
        <taxon>Streptophyta</taxon>
        <taxon>Embryophyta</taxon>
        <taxon>Tracheophyta</taxon>
        <taxon>Spermatophyta</taxon>
        <taxon>Magnoliopsida</taxon>
        <taxon>eudicotyledons</taxon>
        <taxon>Gunneridae</taxon>
        <taxon>Pentapetalae</taxon>
        <taxon>asterids</taxon>
        <taxon>campanulids</taxon>
        <taxon>Apiales</taxon>
        <taxon>Apiaceae</taxon>
        <taxon>Apioideae</taxon>
        <taxon>apioid superclade</taxon>
        <taxon>Tordylieae</taxon>
        <taxon>Tordyliinae</taxon>
        <taxon>Heracleum</taxon>
    </lineage>
</organism>
<dbReference type="GO" id="GO:0016020">
    <property type="term" value="C:membrane"/>
    <property type="evidence" value="ECO:0007669"/>
    <property type="project" value="UniProtKB-SubCell"/>
</dbReference>
<dbReference type="InterPro" id="IPR014743">
    <property type="entry name" value="Cl-channel_core"/>
</dbReference>